<sequence>MTVTRDVGTRSVGDELAALHQLVDRARTKGRSSVVLERDEVLAALQRIESAHAGATLASRELVAQREDLMRSSEDEASEILRAARLEQDRLVSDTEVFRVAVREGEDLVAAAREEADVLRRDTDAYVGTRLASLQASLEKTLGEVRRGITNLSSREAEVSN</sequence>
<protein>
    <recommendedName>
        <fullName evidence="3">ATPase</fullName>
    </recommendedName>
</protein>
<dbReference type="EMBL" id="QYRP01000002">
    <property type="protein sequence ID" value="RJS44970.1"/>
    <property type="molecule type" value="Genomic_DNA"/>
</dbReference>
<evidence type="ECO:0000313" key="1">
    <source>
        <dbReference type="EMBL" id="RJS44970.1"/>
    </source>
</evidence>
<gene>
    <name evidence="1" type="ORF">D4739_01060</name>
</gene>
<evidence type="ECO:0000313" key="2">
    <source>
        <dbReference type="Proteomes" id="UP000276542"/>
    </source>
</evidence>
<dbReference type="OrthoDB" id="3291843at2"/>
<keyword evidence="2" id="KW-1185">Reference proteome</keyword>
<reference evidence="2" key="1">
    <citation type="submission" date="2018-09" db="EMBL/GenBank/DDBJ databases">
        <authorList>
            <person name="Zhu H."/>
        </authorList>
    </citation>
    <scope>NUCLEOTIDE SEQUENCE [LARGE SCALE GENOMIC DNA]</scope>
    <source>
        <strain evidence="2">K1W22B-1</strain>
    </source>
</reference>
<name>A0A3A5HAA6_9ACTN</name>
<evidence type="ECO:0008006" key="3">
    <source>
        <dbReference type="Google" id="ProtNLM"/>
    </source>
</evidence>
<organism evidence="1 2">
    <name type="scientific">Nocardioides cavernaquae</name>
    <dbReference type="NCBI Taxonomy" id="2321396"/>
    <lineage>
        <taxon>Bacteria</taxon>
        <taxon>Bacillati</taxon>
        <taxon>Actinomycetota</taxon>
        <taxon>Actinomycetes</taxon>
        <taxon>Propionibacteriales</taxon>
        <taxon>Nocardioidaceae</taxon>
        <taxon>Nocardioides</taxon>
    </lineage>
</organism>
<dbReference type="Proteomes" id="UP000276542">
    <property type="component" value="Unassembled WGS sequence"/>
</dbReference>
<dbReference type="RefSeq" id="WP_120058875.1">
    <property type="nucleotide sequence ID" value="NZ_QYRP01000002.1"/>
</dbReference>
<comment type="caution">
    <text evidence="1">The sequence shown here is derived from an EMBL/GenBank/DDBJ whole genome shotgun (WGS) entry which is preliminary data.</text>
</comment>
<dbReference type="AlphaFoldDB" id="A0A3A5HAA6"/>
<proteinExistence type="predicted"/>
<accession>A0A3A5HAA6</accession>